<dbReference type="EMBL" id="JACCBW010000007">
    <property type="protein sequence ID" value="NYE38926.1"/>
    <property type="molecule type" value="Genomic_DNA"/>
</dbReference>
<feature type="transmembrane region" description="Helical" evidence="2">
    <location>
        <begin position="106"/>
        <end position="126"/>
    </location>
</feature>
<organism evidence="3 4">
    <name type="scientific">Nocardioides cavernae</name>
    <dbReference type="NCBI Taxonomy" id="1921566"/>
    <lineage>
        <taxon>Bacteria</taxon>
        <taxon>Bacillati</taxon>
        <taxon>Actinomycetota</taxon>
        <taxon>Actinomycetes</taxon>
        <taxon>Propionibacteriales</taxon>
        <taxon>Nocardioidaceae</taxon>
        <taxon>Nocardioides</taxon>
    </lineage>
</organism>
<evidence type="ECO:0000256" key="2">
    <source>
        <dbReference type="SAM" id="Phobius"/>
    </source>
</evidence>
<reference evidence="3 4" key="2">
    <citation type="submission" date="2020-08" db="EMBL/GenBank/DDBJ databases">
        <title>The Agave Microbiome: Exploring the role of microbial communities in plant adaptations to desert environments.</title>
        <authorList>
            <person name="Partida-Martinez L.P."/>
        </authorList>
    </citation>
    <scope>NUCLEOTIDE SEQUENCE [LARGE SCALE GENOMIC DNA]</scope>
    <source>
        <strain evidence="3 4">AT2.17</strain>
    </source>
</reference>
<dbReference type="Proteomes" id="UP000549911">
    <property type="component" value="Unassembled WGS sequence"/>
</dbReference>
<feature type="compositionally biased region" description="Low complexity" evidence="1">
    <location>
        <begin position="40"/>
        <end position="88"/>
    </location>
</feature>
<feature type="region of interest" description="Disordered" evidence="1">
    <location>
        <begin position="1"/>
        <end position="102"/>
    </location>
</feature>
<feature type="region of interest" description="Disordered" evidence="1">
    <location>
        <begin position="131"/>
        <end position="153"/>
    </location>
</feature>
<name>A0A7Y9H734_9ACTN</name>
<evidence type="ECO:0000313" key="3">
    <source>
        <dbReference type="EMBL" id="NYE38926.1"/>
    </source>
</evidence>
<feature type="compositionally biased region" description="Pro residues" evidence="1">
    <location>
        <begin position="14"/>
        <end position="24"/>
    </location>
</feature>
<keyword evidence="2" id="KW-1133">Transmembrane helix</keyword>
<reference evidence="3 4" key="1">
    <citation type="submission" date="2020-07" db="EMBL/GenBank/DDBJ databases">
        <authorList>
            <person name="Partida-Martinez L."/>
            <person name="Huntemann M."/>
            <person name="Clum A."/>
            <person name="Wang J."/>
            <person name="Palaniappan K."/>
            <person name="Ritter S."/>
            <person name="Chen I.-M."/>
            <person name="Stamatis D."/>
            <person name="Reddy T."/>
            <person name="O'Malley R."/>
            <person name="Daum C."/>
            <person name="Shapiro N."/>
            <person name="Ivanova N."/>
            <person name="Kyrpides N."/>
            <person name="Woyke T."/>
        </authorList>
    </citation>
    <scope>NUCLEOTIDE SEQUENCE [LARGE SCALE GENOMIC DNA]</scope>
    <source>
        <strain evidence="3 4">AT2.17</strain>
    </source>
</reference>
<evidence type="ECO:0000256" key="1">
    <source>
        <dbReference type="SAM" id="MobiDB-lite"/>
    </source>
</evidence>
<comment type="caution">
    <text evidence="3">The sequence shown here is derived from an EMBL/GenBank/DDBJ whole genome shotgun (WGS) entry which is preliminary data.</text>
</comment>
<dbReference type="AlphaFoldDB" id="A0A7Y9H734"/>
<keyword evidence="2" id="KW-0812">Transmembrane</keyword>
<evidence type="ECO:0000313" key="4">
    <source>
        <dbReference type="Proteomes" id="UP000549911"/>
    </source>
</evidence>
<proteinExistence type="predicted"/>
<protein>
    <submittedName>
        <fullName evidence="3">Uncharacterized protein</fullName>
    </submittedName>
</protein>
<sequence>MTRKKGYKKQLPTVLPPPVRPPAPRTSARPETTTPPPAQRPAQRPTAPVQEPATEAASASATPVVAPRVVAPRRPAPSEAAPRVAPAPQVAPGPGPSRSRGPAASLAVAVLLLGVGVGGAAVWWVARDDAPGARRPPAASAGTPGWPAAGTSRTVTEVRADGTVQVTHRIHTTTPIDALDLSLPESESTNPVEASSVEVVADGRQASGPDRVTFTRASYVFDDATTILVRYDLDGVVERSGSAEGRGLVTTTALTVSATQPDDVRVVRSASVLSLACGDSTASLTPCGEADDEGQWTVRLTAGDVGDRVVAAVTVPS</sequence>
<keyword evidence="4" id="KW-1185">Reference proteome</keyword>
<accession>A0A7Y9H734</accession>
<keyword evidence="2" id="KW-0472">Membrane</keyword>
<feature type="compositionally biased region" description="Low complexity" evidence="1">
    <location>
        <begin position="133"/>
        <end position="145"/>
    </location>
</feature>
<gene>
    <name evidence="3" type="ORF">F4692_004081</name>
</gene>
<dbReference type="RefSeq" id="WP_179621546.1">
    <property type="nucleotide sequence ID" value="NZ_JACCBW010000007.1"/>
</dbReference>